<dbReference type="Pfam" id="PF13400">
    <property type="entry name" value="Tad"/>
    <property type="match status" value="1"/>
</dbReference>
<dbReference type="InterPro" id="IPR028087">
    <property type="entry name" value="Tad_N"/>
</dbReference>
<proteinExistence type="predicted"/>
<evidence type="ECO:0000259" key="1">
    <source>
        <dbReference type="Pfam" id="PF13400"/>
    </source>
</evidence>
<dbReference type="EMBL" id="JBHUEE010000001">
    <property type="protein sequence ID" value="MFD1716736.1"/>
    <property type="molecule type" value="Genomic_DNA"/>
</dbReference>
<protein>
    <submittedName>
        <fullName evidence="2">Pilus assembly protein TadG-related protein</fullName>
    </submittedName>
</protein>
<evidence type="ECO:0000313" key="3">
    <source>
        <dbReference type="Proteomes" id="UP001597277"/>
    </source>
</evidence>
<reference evidence="3" key="1">
    <citation type="journal article" date="2019" name="Int. J. Syst. Evol. Microbiol.">
        <title>The Global Catalogue of Microorganisms (GCM) 10K type strain sequencing project: providing services to taxonomists for standard genome sequencing and annotation.</title>
        <authorList>
            <consortium name="The Broad Institute Genomics Platform"/>
            <consortium name="The Broad Institute Genome Sequencing Center for Infectious Disease"/>
            <person name="Wu L."/>
            <person name="Ma J."/>
        </authorList>
    </citation>
    <scope>NUCLEOTIDE SEQUENCE [LARGE SCALE GENOMIC DNA]</scope>
    <source>
        <strain evidence="3">JCM 17130</strain>
    </source>
</reference>
<dbReference type="Proteomes" id="UP001597277">
    <property type="component" value="Unassembled WGS sequence"/>
</dbReference>
<comment type="caution">
    <text evidence="2">The sequence shown here is derived from an EMBL/GenBank/DDBJ whole genome shotgun (WGS) entry which is preliminary data.</text>
</comment>
<feature type="domain" description="Putative Flp pilus-assembly TadG-like N-terminal" evidence="1">
    <location>
        <begin position="14"/>
        <end position="61"/>
    </location>
</feature>
<name>A0ABW4KZK7_9MICO</name>
<evidence type="ECO:0000313" key="2">
    <source>
        <dbReference type="EMBL" id="MFD1716736.1"/>
    </source>
</evidence>
<sequence length="155" mass="16098">MTRAALAFPARDSGQIMVLTAALTAFVLALVFAVASATSVYIDRKRLLSLADGAAVDAADALDEELYFTDPPAGDRIPISDASVDDAVSEYLDQTPAALLAEFDQLAVVEPTGTPDGTTAQVTLAAVARPPLVPWVLVPWSDGIALRVTSTARAG</sequence>
<organism evidence="2 3">
    <name type="scientific">Georgenia deserti</name>
    <dbReference type="NCBI Taxonomy" id="2093781"/>
    <lineage>
        <taxon>Bacteria</taxon>
        <taxon>Bacillati</taxon>
        <taxon>Actinomycetota</taxon>
        <taxon>Actinomycetes</taxon>
        <taxon>Micrococcales</taxon>
        <taxon>Bogoriellaceae</taxon>
        <taxon>Georgenia</taxon>
    </lineage>
</organism>
<dbReference type="RefSeq" id="WP_388002162.1">
    <property type="nucleotide sequence ID" value="NZ_JBHUEE010000001.1"/>
</dbReference>
<accession>A0ABW4KZK7</accession>
<gene>
    <name evidence="2" type="ORF">ACFSE6_02740</name>
</gene>
<keyword evidence="3" id="KW-1185">Reference proteome</keyword>